<reference evidence="4 5" key="1">
    <citation type="submission" date="2018-05" db="EMBL/GenBank/DDBJ databases">
        <title>Genome sequencing and assembly of the regulated plant pathogen Lachnellula willkommii and related sister species for the development of diagnostic species identification markers.</title>
        <authorList>
            <person name="Giroux E."/>
            <person name="Bilodeau G."/>
        </authorList>
    </citation>
    <scope>NUCLEOTIDE SEQUENCE [LARGE SCALE GENOMIC DNA]</scope>
    <source>
        <strain evidence="4 5">CBS 160.35</strain>
    </source>
</reference>
<dbReference type="PANTHER" id="PTHR44169">
    <property type="entry name" value="NADPH-DEPENDENT 1-ACYLDIHYDROXYACETONE PHOSPHATE REDUCTASE"/>
    <property type="match status" value="1"/>
</dbReference>
<comment type="caution">
    <text evidence="4">The sequence shown here is derived from an EMBL/GenBank/DDBJ whole genome shotgun (WGS) entry which is preliminary data.</text>
</comment>
<protein>
    <submittedName>
        <fullName evidence="4">Short-chain dehydrogenase</fullName>
    </submittedName>
</protein>
<dbReference type="PANTHER" id="PTHR44169:SF6">
    <property type="entry name" value="NADPH-DEPENDENT 1-ACYLDIHYDROXYACETONE PHOSPHATE REDUCTASE"/>
    <property type="match status" value="1"/>
</dbReference>
<dbReference type="EMBL" id="QGMI01000315">
    <property type="protein sequence ID" value="TVY42687.1"/>
    <property type="molecule type" value="Genomic_DNA"/>
</dbReference>
<dbReference type="GO" id="GO:0000140">
    <property type="term" value="F:acylglycerone-phosphate reductase (NADP+) activity"/>
    <property type="evidence" value="ECO:0007669"/>
    <property type="project" value="TreeGrafter"/>
</dbReference>
<proteinExistence type="inferred from homology"/>
<dbReference type="GO" id="GO:0005811">
    <property type="term" value="C:lipid droplet"/>
    <property type="evidence" value="ECO:0007669"/>
    <property type="project" value="TreeGrafter"/>
</dbReference>
<dbReference type="InterPro" id="IPR002347">
    <property type="entry name" value="SDR_fam"/>
</dbReference>
<dbReference type="GO" id="GO:0006654">
    <property type="term" value="P:phosphatidic acid biosynthetic process"/>
    <property type="evidence" value="ECO:0007669"/>
    <property type="project" value="TreeGrafter"/>
</dbReference>
<accession>A0A8H8RXQ7</accession>
<dbReference type="AlphaFoldDB" id="A0A8H8RXQ7"/>
<dbReference type="Gene3D" id="3.40.50.720">
    <property type="entry name" value="NAD(P)-binding Rossmann-like Domain"/>
    <property type="match status" value="1"/>
</dbReference>
<dbReference type="Proteomes" id="UP000443090">
    <property type="component" value="Unassembled WGS sequence"/>
</dbReference>
<dbReference type="PRINTS" id="PR00081">
    <property type="entry name" value="GDHRDH"/>
</dbReference>
<dbReference type="InterPro" id="IPR036291">
    <property type="entry name" value="NAD(P)-bd_dom_sf"/>
</dbReference>
<keyword evidence="2" id="KW-0560">Oxidoreductase</keyword>
<sequence length="341" mass="37112">MSVLVKATPIKSQAIARTKPTHIREGMSSPTKSVLITGCSAGGIGAGLAEVFQKKGYRVFATLRNPAKAPPNLVKKPHVTILVLDVLKAESIAAAVASVTKETSGRLDVLVNNSGQNLAMPALDLDIDDGRKLFDLNFFAPLAVLQAFAPLLIEARGCVVNQSSAAGYLPMPFFIPLSPSFISSPIYCRWTDVANGRKTGMYNASKSALIMASDIWRRELEPLGVRTLTLITTSVKTPAFDNVEMPKLPETSYYYVIREYIYRLADGRLQDGAPDPLTYSLKVVSEIDKGTTGEIWVGKDAGMSHWAWKLLPKSVFDSMVDGFLKVSVELAKVSEAMKTRK</sequence>
<dbReference type="SUPFAM" id="SSF51735">
    <property type="entry name" value="NAD(P)-binding Rossmann-fold domains"/>
    <property type="match status" value="1"/>
</dbReference>
<dbReference type="Pfam" id="PF00106">
    <property type="entry name" value="adh_short"/>
    <property type="match status" value="1"/>
</dbReference>
<name>A0A8H8RXQ7_9HELO</name>
<dbReference type="OrthoDB" id="2102561at2759"/>
<dbReference type="GO" id="GO:0019433">
    <property type="term" value="P:triglyceride catabolic process"/>
    <property type="evidence" value="ECO:0007669"/>
    <property type="project" value="TreeGrafter"/>
</dbReference>
<evidence type="ECO:0000256" key="2">
    <source>
        <dbReference type="ARBA" id="ARBA00023002"/>
    </source>
</evidence>
<evidence type="ECO:0000256" key="1">
    <source>
        <dbReference type="ARBA" id="ARBA00006484"/>
    </source>
</evidence>
<dbReference type="GO" id="GO:0005783">
    <property type="term" value="C:endoplasmic reticulum"/>
    <property type="evidence" value="ECO:0007669"/>
    <property type="project" value="TreeGrafter"/>
</dbReference>
<comment type="similarity">
    <text evidence="1 3">Belongs to the short-chain dehydrogenases/reductases (SDR) family.</text>
</comment>
<evidence type="ECO:0000256" key="3">
    <source>
        <dbReference type="RuleBase" id="RU000363"/>
    </source>
</evidence>
<organism evidence="4 5">
    <name type="scientific">Lachnellula occidentalis</name>
    <dbReference type="NCBI Taxonomy" id="215460"/>
    <lineage>
        <taxon>Eukaryota</taxon>
        <taxon>Fungi</taxon>
        <taxon>Dikarya</taxon>
        <taxon>Ascomycota</taxon>
        <taxon>Pezizomycotina</taxon>
        <taxon>Leotiomycetes</taxon>
        <taxon>Helotiales</taxon>
        <taxon>Lachnaceae</taxon>
        <taxon>Lachnellula</taxon>
    </lineage>
</organism>
<evidence type="ECO:0000313" key="5">
    <source>
        <dbReference type="Proteomes" id="UP000443090"/>
    </source>
</evidence>
<dbReference type="PRINTS" id="PR00080">
    <property type="entry name" value="SDRFAMILY"/>
</dbReference>
<dbReference type="GO" id="GO:0004806">
    <property type="term" value="F:triacylglycerol lipase activity"/>
    <property type="evidence" value="ECO:0007669"/>
    <property type="project" value="TreeGrafter"/>
</dbReference>
<gene>
    <name evidence="4" type="primary">cctT_1</name>
    <name evidence="4" type="ORF">LOCC1_G006959</name>
</gene>
<keyword evidence="5" id="KW-1185">Reference proteome</keyword>
<evidence type="ECO:0000313" key="4">
    <source>
        <dbReference type="EMBL" id="TVY42687.1"/>
    </source>
</evidence>